<evidence type="ECO:0000313" key="2">
    <source>
        <dbReference type="Proteomes" id="UP001149813"/>
    </source>
</evidence>
<dbReference type="AlphaFoldDB" id="A0A9W7XWD9"/>
<accession>A0A9W7XWD9</accession>
<protein>
    <submittedName>
        <fullName evidence="1">Uncharacterized protein</fullName>
    </submittedName>
</protein>
<dbReference type="EMBL" id="JANBOJ010000278">
    <property type="protein sequence ID" value="KAJ1720260.1"/>
    <property type="molecule type" value="Genomic_DNA"/>
</dbReference>
<proteinExistence type="predicted"/>
<sequence length="593" mass="67150">MAADTYTNSALLLSNSDLVMRIVRMVFWIESEVSDRYHRLEYLQHVFRLSMVSQAWRRILEPYLDSHLVVRITQTPKPTLLQKLTFARHQIQTLSRRLSLSGRGNEPARGFGQVPVATMRQTNGALLQFSSNIHRAAASRVHTIVLSVDGLLFQQQIDLGLHALGFRQREWTEARTLCLQLEAEANCPVPYREVQLAHEQTVQMVLEHAPHVASFFMVRLQMSHVRARISLLSAFARNPRVRRLEVHSDIGCVDLPPCLPMLTSLAISIEPGSAATRRLPCMASRSLVKLELHNVDPDVFQSMCEVQGTAVKFAELRSLRVQLRTRQYGEPVPDPPADASLSSEDSSPLVFFPRLESAHIFGYQHRVPVGLFPALVAAPLRHLYIYLGIRDVLELELQNMRYLQNLRVFLPQIGAVQPVLDSVFARPAEYLHTVSIYTHMRLDGLLPNSLELLRMRKLRLGALVPFRQVRTLVSQLPLLVYLKTNVAKDADAEAVLTFAEMADRVLEYICPVESRLQVLKLWHYEGFCTTDGRLSVRAAMVAGLLASIPSIVRFRGKVSVRDLRTALARILDSEEVAARAGHLRYLEIEDAYE</sequence>
<name>A0A9W7XWD9_9FUNG</name>
<dbReference type="Proteomes" id="UP001149813">
    <property type="component" value="Unassembled WGS sequence"/>
</dbReference>
<evidence type="ECO:0000313" key="1">
    <source>
        <dbReference type="EMBL" id="KAJ1720260.1"/>
    </source>
</evidence>
<keyword evidence="2" id="KW-1185">Reference proteome</keyword>
<comment type="caution">
    <text evidence="1">The sequence shown here is derived from an EMBL/GenBank/DDBJ whole genome shotgun (WGS) entry which is preliminary data.</text>
</comment>
<gene>
    <name evidence="1" type="ORF">LPJ53_005094</name>
</gene>
<reference evidence="1" key="1">
    <citation type="submission" date="2022-07" db="EMBL/GenBank/DDBJ databases">
        <title>Phylogenomic reconstructions and comparative analyses of Kickxellomycotina fungi.</title>
        <authorList>
            <person name="Reynolds N.K."/>
            <person name="Stajich J.E."/>
            <person name="Barry K."/>
            <person name="Grigoriev I.V."/>
            <person name="Crous P."/>
            <person name="Smith M.E."/>
        </authorList>
    </citation>
    <scope>NUCLEOTIDE SEQUENCE</scope>
    <source>
        <strain evidence="1">NBRC 32514</strain>
    </source>
</reference>
<dbReference type="OrthoDB" id="5538127at2759"/>
<organism evidence="1 2">
    <name type="scientific">Coemansia erecta</name>
    <dbReference type="NCBI Taxonomy" id="147472"/>
    <lineage>
        <taxon>Eukaryota</taxon>
        <taxon>Fungi</taxon>
        <taxon>Fungi incertae sedis</taxon>
        <taxon>Zoopagomycota</taxon>
        <taxon>Kickxellomycotina</taxon>
        <taxon>Kickxellomycetes</taxon>
        <taxon>Kickxellales</taxon>
        <taxon>Kickxellaceae</taxon>
        <taxon>Coemansia</taxon>
    </lineage>
</organism>